<accession>A0A1I7TTH2</accession>
<proteinExistence type="predicted"/>
<reference evidence="2" key="1">
    <citation type="submission" date="2016-11" db="UniProtKB">
        <authorList>
            <consortium name="WormBaseParasite"/>
        </authorList>
    </citation>
    <scope>IDENTIFICATION</scope>
</reference>
<dbReference type="WBParaSite" id="Csp11.Scaffold629.g11620.t1">
    <property type="protein sequence ID" value="Csp11.Scaffold629.g11620.t1"/>
    <property type="gene ID" value="Csp11.Scaffold629.g11620"/>
</dbReference>
<evidence type="ECO:0000313" key="1">
    <source>
        <dbReference type="Proteomes" id="UP000095282"/>
    </source>
</evidence>
<name>A0A1I7TTH2_9PELO</name>
<protein>
    <submittedName>
        <fullName evidence="2">Ovule protein</fullName>
    </submittedName>
</protein>
<sequence length="95" mass="11051">MRGCLILRNHARGRLENIYLRLWARVESAVHRSTEESNMVSVRLQDTQNSLLIMEIIFFKTLSNGVCNDGIEEKKCQEWEKNHDEVGHPEGIDLK</sequence>
<dbReference type="AlphaFoldDB" id="A0A1I7TTH2"/>
<evidence type="ECO:0000313" key="2">
    <source>
        <dbReference type="WBParaSite" id="Csp11.Scaffold629.g11620.t1"/>
    </source>
</evidence>
<organism evidence="1 2">
    <name type="scientific">Caenorhabditis tropicalis</name>
    <dbReference type="NCBI Taxonomy" id="1561998"/>
    <lineage>
        <taxon>Eukaryota</taxon>
        <taxon>Metazoa</taxon>
        <taxon>Ecdysozoa</taxon>
        <taxon>Nematoda</taxon>
        <taxon>Chromadorea</taxon>
        <taxon>Rhabditida</taxon>
        <taxon>Rhabditina</taxon>
        <taxon>Rhabditomorpha</taxon>
        <taxon>Rhabditoidea</taxon>
        <taxon>Rhabditidae</taxon>
        <taxon>Peloderinae</taxon>
        <taxon>Caenorhabditis</taxon>
    </lineage>
</organism>
<dbReference type="Proteomes" id="UP000095282">
    <property type="component" value="Unplaced"/>
</dbReference>
<keyword evidence="1" id="KW-1185">Reference proteome</keyword>